<feature type="compositionally biased region" description="Basic and acidic residues" evidence="1">
    <location>
        <begin position="95"/>
        <end position="104"/>
    </location>
</feature>
<feature type="region of interest" description="Disordered" evidence="1">
    <location>
        <begin position="94"/>
        <end position="140"/>
    </location>
</feature>
<reference evidence="3 4" key="2">
    <citation type="submission" date="2017-04" db="EMBL/GenBank/DDBJ databases">
        <title>CpG methylation of centromeres and impact of large insertions on vertebrate speciation.</title>
        <authorList>
            <person name="Ichikawa K."/>
            <person name="Yoshimura J."/>
            <person name="Morishita S."/>
        </authorList>
    </citation>
    <scope>NUCLEOTIDE SEQUENCE</scope>
    <source>
        <strain evidence="3 4">HNI</strain>
    </source>
</reference>
<dbReference type="Ensembl" id="ENSORLT00020030812.1">
    <property type="protein sequence ID" value="ENSORLP00020009199.1"/>
    <property type="gene ID" value="ENSORLG00020010112.1"/>
</dbReference>
<dbReference type="PANTHER" id="PTHR15180:SF1">
    <property type="entry name" value="GENERAL TRANSCRIPTION FACTOR 3C POLYPEPTIDE 1"/>
    <property type="match status" value="1"/>
</dbReference>
<dbReference type="Pfam" id="PF24101">
    <property type="entry name" value="WHD_GTF3C1"/>
    <property type="match status" value="1"/>
</dbReference>
<dbReference type="GO" id="GO:0003677">
    <property type="term" value="F:DNA binding"/>
    <property type="evidence" value="ECO:0007669"/>
    <property type="project" value="InterPro"/>
</dbReference>
<feature type="compositionally biased region" description="Polar residues" evidence="1">
    <location>
        <begin position="188"/>
        <end position="207"/>
    </location>
</feature>
<dbReference type="GO" id="GO:0006384">
    <property type="term" value="P:transcription initiation at RNA polymerase III promoter"/>
    <property type="evidence" value="ECO:0007669"/>
    <property type="project" value="InterPro"/>
</dbReference>
<dbReference type="InterPro" id="IPR056467">
    <property type="entry name" value="eWH_GTF3C1"/>
</dbReference>
<feature type="region of interest" description="Disordered" evidence="1">
    <location>
        <begin position="1290"/>
        <end position="1348"/>
    </location>
</feature>
<feature type="region of interest" description="Disordered" evidence="1">
    <location>
        <begin position="1362"/>
        <end position="1397"/>
    </location>
</feature>
<sequence>MKSPLFVCRLQKMISDEEKKDGISSKCCKKTILRLVQSMSRKGLLKIYTTTVIQDGITKKVDIIVHPSIQSNDERISQLIDQVRFKISSSSSVVRKHEASENSKKQATSKDLFEGQKDKGVKKRKSDEGETPFKPAKVSGLGKTFGYQPKMCRLRVLHTFIWHVIYGHPLLNDPPDAECTAEATELNKSSLHGSNPEPQNKPTQGETSGVADLDKTLGDEEELPNDQANPGPSESNMKVYVDEESWKRFVPPARLQKGFSRGWVMVGDLLLCIPLSVFTQIININYKVDGLEEYLSDPVKQHYLVRWLPGTMKRQLLYKRRYISLLTENLQKLIYMGLLQFGIAEKFMERDQMFVYLKHNATIVDTTHAEPHYWLVKEPPDKPFERRRYTFSTANDVDSFWFDLMCICLDTPLGVIRNKRNPTKEEAALHEPHIVQDRKVFLKFAHLLRGSFEVCDDGSIPGDGRGAGGLDSEFFSHLKRNWYWTNHLLELKKRLCGAEDPQIKIRLKNLVSKPLRAALQAAGTVSPQCLTMKRSLATENFKVGVEPASRNQKVIGGKGQKRKRLKKEVIKVAPKKRKQAKKRSNAHDETDHKALKMMTKQRVYWSAKEDALIMLCSVASRLLNNKLKRPFVPYCVVRDMLHAAFKISEDKTSIAVGRRSKYILKNPQTLLNYRICVAEVQQDKTLMKHLEEKKPADPNKAEDCAKVFSEYVKLLREKFSSVMNTDGVTIPDSKQELFSRFKVSAIDSGTRMPLQDTLTCQMDIHTIVLHNLIQSTLAMTSAQMKSSRSFQTFHMYNKYDQELLCRVFLQCRKRRLINRRRLQKTSVKKSRGMPILPMSYQLSQSFYRWFSWRFPRSLCTESFCFLRSLLTNQTGDERPATTFYHETESRSRSGEETSERKAESAKKESLEDTKVQHPAATNAESFKEGEDDQRRVEEKEELKVAGVNEEKTEETHMSEPPESQVGALTTGSDDAPLSGERGDGPPESSVVQAPHPPSDASDMLQFSLSSPGGACVASLSLMTLGLLSVHVSIPKPIVVVDSTLVDNDFVKSMAALEEEDDDEDEDGDNEGRKKLQVTAHQASHTNYLMMQGYYSPGIVKMRNLSTNDNIVVESCTVRLQLRSTPSHRLFTEENSPSLDLTKCGPSLLPRILTRHVRSPCCRILSAEECNGVLIQEKGYTQQDIEECARLRRSLDEAGEKGLAEREIYRVFMDLLEPQSGRSTTLQLYLKDLQEEGQLVRVGGLGVRWVLMQHAEPWLLTVNSQHPPVPHSPAEKPPFMKGQHNIPFLRKRSSREQHREGPPSKRPAVHQENGEDGVNVHAGEKPNEEEKLEEQQEKSEGAEEQEVAQAQLMDEQEEVGKEVLETGKQVDQLSESNTRKDRREKLEEECSPQDKEEESLSFISRPWRLIDGSVNRAVCKGMLEGLLYHIMSQPGLTQQALLEHYRTVLQPVAVLDLVQALVELGCVVKKSLVKEPKPSLFSRSAHQSRTDGAGEVGEPDEVFYEPTISCCLRLSQVLPNERHWTDCC</sequence>
<feature type="compositionally biased region" description="Basic and acidic residues" evidence="1">
    <location>
        <begin position="878"/>
        <end position="915"/>
    </location>
</feature>
<accession>A0A3P9KLG7</accession>
<feature type="compositionally biased region" description="Basic and acidic residues" evidence="1">
    <location>
        <begin position="1293"/>
        <end position="1302"/>
    </location>
</feature>
<name>A0A3P9KLG7_ORYLA</name>
<feature type="compositionally biased region" description="Basic and acidic residues" evidence="1">
    <location>
        <begin position="1376"/>
        <end position="1393"/>
    </location>
</feature>
<dbReference type="GO" id="GO:0000127">
    <property type="term" value="C:transcription factor TFIIIC complex"/>
    <property type="evidence" value="ECO:0007669"/>
    <property type="project" value="InterPro"/>
</dbReference>
<protein>
    <recommendedName>
        <fullName evidence="2">GTF3C1 extended winged-helix domain-containing protein</fullName>
    </recommendedName>
</protein>
<dbReference type="CDD" id="cd16169">
    <property type="entry name" value="Tau138_eWH"/>
    <property type="match status" value="1"/>
</dbReference>
<feature type="region of interest" description="Disordered" evidence="1">
    <location>
        <begin position="878"/>
        <end position="1000"/>
    </location>
</feature>
<evidence type="ECO:0000313" key="4">
    <source>
        <dbReference type="Proteomes" id="UP000265180"/>
    </source>
</evidence>
<dbReference type="InterPro" id="IPR035625">
    <property type="entry name" value="Tfc3-like_eWH"/>
</dbReference>
<feature type="compositionally biased region" description="Basic and acidic residues" evidence="1">
    <location>
        <begin position="925"/>
        <end position="959"/>
    </location>
</feature>
<evidence type="ECO:0000259" key="2">
    <source>
        <dbReference type="Pfam" id="PF24101"/>
    </source>
</evidence>
<reference evidence="3" key="3">
    <citation type="submission" date="2025-08" db="UniProtKB">
        <authorList>
            <consortium name="Ensembl"/>
        </authorList>
    </citation>
    <scope>IDENTIFICATION</scope>
    <source>
        <strain evidence="3">HNI</strain>
    </source>
</reference>
<feature type="compositionally biased region" description="Basic and acidic residues" evidence="1">
    <location>
        <begin position="1321"/>
        <end position="1340"/>
    </location>
</feature>
<reference key="1">
    <citation type="journal article" date="2007" name="Nature">
        <title>The medaka draft genome and insights into vertebrate genome evolution.</title>
        <authorList>
            <person name="Kasahara M."/>
            <person name="Naruse K."/>
            <person name="Sasaki S."/>
            <person name="Nakatani Y."/>
            <person name="Qu W."/>
            <person name="Ahsan B."/>
            <person name="Yamada T."/>
            <person name="Nagayasu Y."/>
            <person name="Doi K."/>
            <person name="Kasai Y."/>
            <person name="Jindo T."/>
            <person name="Kobayashi D."/>
            <person name="Shimada A."/>
            <person name="Toyoda A."/>
            <person name="Kuroki Y."/>
            <person name="Fujiyama A."/>
            <person name="Sasaki T."/>
            <person name="Shimizu A."/>
            <person name="Asakawa S."/>
            <person name="Shimizu N."/>
            <person name="Hashimoto S."/>
            <person name="Yang J."/>
            <person name="Lee Y."/>
            <person name="Matsushima K."/>
            <person name="Sugano S."/>
            <person name="Sakaizumi M."/>
            <person name="Narita T."/>
            <person name="Ohishi K."/>
            <person name="Haga S."/>
            <person name="Ohta F."/>
            <person name="Nomoto H."/>
            <person name="Nogata K."/>
            <person name="Morishita T."/>
            <person name="Endo T."/>
            <person name="Shin-I T."/>
            <person name="Takeda H."/>
            <person name="Morishita S."/>
            <person name="Kohara Y."/>
        </authorList>
    </citation>
    <scope>NUCLEOTIDE SEQUENCE [LARGE SCALE GENOMIC DNA]</scope>
    <source>
        <strain>Hd-rR</strain>
    </source>
</reference>
<reference evidence="3" key="4">
    <citation type="submission" date="2025-09" db="UniProtKB">
        <authorList>
            <consortium name="Ensembl"/>
        </authorList>
    </citation>
    <scope>IDENTIFICATION</scope>
    <source>
        <strain evidence="3">HNI</strain>
    </source>
</reference>
<proteinExistence type="predicted"/>
<dbReference type="PANTHER" id="PTHR15180">
    <property type="entry name" value="GENERAL TRANSCRIPTION FACTOR 3C POLYPEPTIDE 1"/>
    <property type="match status" value="1"/>
</dbReference>
<feature type="domain" description="GTF3C1 extended winged-helix" evidence="2">
    <location>
        <begin position="9"/>
        <end position="90"/>
    </location>
</feature>
<feature type="region of interest" description="Disordered" evidence="1">
    <location>
        <begin position="188"/>
        <end position="211"/>
    </location>
</feature>
<organism evidence="3 4">
    <name type="scientific">Oryzias latipes</name>
    <name type="common">Japanese rice fish</name>
    <name type="synonym">Japanese killifish</name>
    <dbReference type="NCBI Taxonomy" id="8090"/>
    <lineage>
        <taxon>Eukaryota</taxon>
        <taxon>Metazoa</taxon>
        <taxon>Chordata</taxon>
        <taxon>Craniata</taxon>
        <taxon>Vertebrata</taxon>
        <taxon>Euteleostomi</taxon>
        <taxon>Actinopterygii</taxon>
        <taxon>Neopterygii</taxon>
        <taxon>Teleostei</taxon>
        <taxon>Neoteleostei</taxon>
        <taxon>Acanthomorphata</taxon>
        <taxon>Ovalentaria</taxon>
        <taxon>Atherinomorphae</taxon>
        <taxon>Beloniformes</taxon>
        <taxon>Adrianichthyidae</taxon>
        <taxon>Oryziinae</taxon>
        <taxon>Oryzias</taxon>
    </lineage>
</organism>
<evidence type="ECO:0000313" key="3">
    <source>
        <dbReference type="Ensembl" id="ENSORLP00020009199.1"/>
    </source>
</evidence>
<feature type="region of interest" description="Disordered" evidence="1">
    <location>
        <begin position="1263"/>
        <end position="1282"/>
    </location>
</feature>
<dbReference type="InterPro" id="IPR044210">
    <property type="entry name" value="Tfc3-like"/>
</dbReference>
<evidence type="ECO:0000256" key="1">
    <source>
        <dbReference type="SAM" id="MobiDB-lite"/>
    </source>
</evidence>
<dbReference type="Proteomes" id="UP000265180">
    <property type="component" value="Chromosome 1"/>
</dbReference>